<evidence type="ECO:0000256" key="2">
    <source>
        <dbReference type="SAM" id="Phobius"/>
    </source>
</evidence>
<comment type="caution">
    <text evidence="3">The sequence shown here is derived from an EMBL/GenBank/DDBJ whole genome shotgun (WGS) entry which is preliminary data.</text>
</comment>
<dbReference type="Gene3D" id="3.30.40.10">
    <property type="entry name" value="Zinc/RING finger domain, C3HC4 (zinc finger)"/>
    <property type="match status" value="1"/>
</dbReference>
<dbReference type="AlphaFoldDB" id="A0A2P6VF00"/>
<accession>A0A2P6VF00</accession>
<feature type="transmembrane region" description="Helical" evidence="2">
    <location>
        <begin position="162"/>
        <end position="182"/>
    </location>
</feature>
<dbReference type="Proteomes" id="UP000239649">
    <property type="component" value="Unassembled WGS sequence"/>
</dbReference>
<keyword evidence="2" id="KW-0812">Transmembrane</keyword>
<evidence type="ECO:0000313" key="3">
    <source>
        <dbReference type="EMBL" id="PSC72658.1"/>
    </source>
</evidence>
<protein>
    <submittedName>
        <fullName evidence="3">Mitochondrial ubiquitin ligase activator of NFKB 1</fullName>
    </submittedName>
</protein>
<name>A0A2P6VF00_9CHLO</name>
<dbReference type="Pfam" id="PF13920">
    <property type="entry name" value="zf-C3HC4_3"/>
    <property type="match status" value="1"/>
</dbReference>
<reference evidence="3 4" key="1">
    <citation type="journal article" date="2018" name="Plant J.">
        <title>Genome sequences of Chlorella sorokiniana UTEX 1602 and Micractinium conductrix SAG 241.80: implications to maltose excretion by a green alga.</title>
        <authorList>
            <person name="Arriola M.B."/>
            <person name="Velmurugan N."/>
            <person name="Zhang Y."/>
            <person name="Plunkett M.H."/>
            <person name="Hondzo H."/>
            <person name="Barney B.M."/>
        </authorList>
    </citation>
    <scope>NUCLEOTIDE SEQUENCE [LARGE SCALE GENOMIC DNA]</scope>
    <source>
        <strain evidence="3 4">SAG 241.80</strain>
    </source>
</reference>
<sequence length="298" mass="31316">MCAAAAVLAPLMQAIHEAHLGGRALLALLALPLLWGTWRMESVRLLTIFNPVWEPGSAWLRTQEDQSSSNRPFHLVAGALLPFSSAPAEPPSTDQPPAAASSSSSSSSSPAQWRAALAAVLGGVTDCALFAVTVLCGLLSLVDLLAAAVQKLASLSLARVGVLAVSTPIVYLALPLHCLLLARSAIPISCHRLCGALVWSAVLAARTLSTDWWLGVAGAREPSMAASAVAFGQALAQVLAQRGAFLLGLLSRLARTLLAPCGHRVLCLRCTQLVRNSVSPLCPICREPIESFIKRAWD</sequence>
<organism evidence="3 4">
    <name type="scientific">Micractinium conductrix</name>
    <dbReference type="NCBI Taxonomy" id="554055"/>
    <lineage>
        <taxon>Eukaryota</taxon>
        <taxon>Viridiplantae</taxon>
        <taxon>Chlorophyta</taxon>
        <taxon>core chlorophytes</taxon>
        <taxon>Trebouxiophyceae</taxon>
        <taxon>Chlorellales</taxon>
        <taxon>Chlorellaceae</taxon>
        <taxon>Chlorella clade</taxon>
        <taxon>Micractinium</taxon>
    </lineage>
</organism>
<feature type="region of interest" description="Disordered" evidence="1">
    <location>
        <begin position="87"/>
        <end position="108"/>
    </location>
</feature>
<dbReference type="InterPro" id="IPR013083">
    <property type="entry name" value="Znf_RING/FYVE/PHD"/>
</dbReference>
<evidence type="ECO:0000256" key="1">
    <source>
        <dbReference type="SAM" id="MobiDB-lite"/>
    </source>
</evidence>
<dbReference type="OrthoDB" id="498659at2759"/>
<keyword evidence="4" id="KW-1185">Reference proteome</keyword>
<keyword evidence="2" id="KW-0472">Membrane</keyword>
<dbReference type="EMBL" id="LHPF02000009">
    <property type="protein sequence ID" value="PSC72658.1"/>
    <property type="molecule type" value="Genomic_DNA"/>
</dbReference>
<dbReference type="SUPFAM" id="SSF57850">
    <property type="entry name" value="RING/U-box"/>
    <property type="match status" value="1"/>
</dbReference>
<keyword evidence="2" id="KW-1133">Transmembrane helix</keyword>
<feature type="compositionally biased region" description="Low complexity" evidence="1">
    <location>
        <begin position="96"/>
        <end position="108"/>
    </location>
</feature>
<keyword evidence="3" id="KW-0436">Ligase</keyword>
<feature type="transmembrane region" description="Helical" evidence="2">
    <location>
        <begin position="115"/>
        <end position="142"/>
    </location>
</feature>
<feature type="transmembrane region" description="Helical" evidence="2">
    <location>
        <begin position="24"/>
        <end position="40"/>
    </location>
</feature>
<proteinExistence type="predicted"/>
<gene>
    <name evidence="3" type="ORF">C2E20_4022</name>
</gene>
<evidence type="ECO:0000313" key="4">
    <source>
        <dbReference type="Proteomes" id="UP000239649"/>
    </source>
</evidence>
<dbReference type="GO" id="GO:0016874">
    <property type="term" value="F:ligase activity"/>
    <property type="evidence" value="ECO:0007669"/>
    <property type="project" value="UniProtKB-KW"/>
</dbReference>